<keyword evidence="2" id="KW-0472">Membrane</keyword>
<protein>
    <recommendedName>
        <fullName evidence="5">Cytochrome p450</fullName>
    </recommendedName>
</protein>
<evidence type="ECO:0000313" key="3">
    <source>
        <dbReference type="EMBL" id="KAL1647155.1"/>
    </source>
</evidence>
<evidence type="ECO:0000256" key="2">
    <source>
        <dbReference type="SAM" id="Phobius"/>
    </source>
</evidence>
<evidence type="ECO:0008006" key="5">
    <source>
        <dbReference type="Google" id="ProtNLM"/>
    </source>
</evidence>
<feature type="transmembrane region" description="Helical" evidence="2">
    <location>
        <begin position="35"/>
        <end position="54"/>
    </location>
</feature>
<accession>A0ABR3TXZ8</accession>
<sequence>MALSMGAKSLIIISYEILTEHVAKLRRWRSFKANAILNCIEVVLWAAVVFMVFRANLNSCTGTSCIISWVVCGLAGVLHMLALQTAIASILDFRYFKKCGVPRSERKKESDSESDPEMQYM</sequence>
<organism evidence="3 4">
    <name type="scientific">Diplodia intermedia</name>
    <dbReference type="NCBI Taxonomy" id="856260"/>
    <lineage>
        <taxon>Eukaryota</taxon>
        <taxon>Fungi</taxon>
        <taxon>Dikarya</taxon>
        <taxon>Ascomycota</taxon>
        <taxon>Pezizomycotina</taxon>
        <taxon>Dothideomycetes</taxon>
        <taxon>Dothideomycetes incertae sedis</taxon>
        <taxon>Botryosphaeriales</taxon>
        <taxon>Botryosphaeriaceae</taxon>
        <taxon>Diplodia</taxon>
    </lineage>
</organism>
<evidence type="ECO:0000256" key="1">
    <source>
        <dbReference type="SAM" id="MobiDB-lite"/>
    </source>
</evidence>
<evidence type="ECO:0000313" key="4">
    <source>
        <dbReference type="Proteomes" id="UP001521184"/>
    </source>
</evidence>
<dbReference type="Proteomes" id="UP001521184">
    <property type="component" value="Unassembled WGS sequence"/>
</dbReference>
<feature type="transmembrane region" description="Helical" evidence="2">
    <location>
        <begin position="66"/>
        <end position="88"/>
    </location>
</feature>
<gene>
    <name evidence="3" type="ORF">SLS58_002926</name>
</gene>
<name>A0ABR3TXZ8_9PEZI</name>
<dbReference type="EMBL" id="JAKEKT020000013">
    <property type="protein sequence ID" value="KAL1647155.1"/>
    <property type="molecule type" value="Genomic_DNA"/>
</dbReference>
<keyword evidence="2" id="KW-0812">Transmembrane</keyword>
<keyword evidence="4" id="KW-1185">Reference proteome</keyword>
<reference evidence="3 4" key="1">
    <citation type="journal article" date="2023" name="Plant Dis.">
        <title>First Report of Diplodia intermedia Causing Canker and Dieback Diseases on Apple Trees in Canada.</title>
        <authorList>
            <person name="Ellouze W."/>
            <person name="Ilyukhin E."/>
            <person name="Sulman M."/>
            <person name="Ali S."/>
        </authorList>
    </citation>
    <scope>NUCLEOTIDE SEQUENCE [LARGE SCALE GENOMIC DNA]</scope>
    <source>
        <strain evidence="3 4">M45-28</strain>
    </source>
</reference>
<feature type="compositionally biased region" description="Acidic residues" evidence="1">
    <location>
        <begin position="112"/>
        <end position="121"/>
    </location>
</feature>
<feature type="region of interest" description="Disordered" evidence="1">
    <location>
        <begin position="102"/>
        <end position="121"/>
    </location>
</feature>
<proteinExistence type="predicted"/>
<keyword evidence="2" id="KW-1133">Transmembrane helix</keyword>
<comment type="caution">
    <text evidence="3">The sequence shown here is derived from an EMBL/GenBank/DDBJ whole genome shotgun (WGS) entry which is preliminary data.</text>
</comment>